<dbReference type="GeneTree" id="ENSGT01140000284691"/>
<evidence type="ECO:0000313" key="1">
    <source>
        <dbReference type="Ensembl" id="ENSPMAP00000011141.1"/>
    </source>
</evidence>
<reference evidence="1" key="1">
    <citation type="submission" date="2025-08" db="UniProtKB">
        <authorList>
            <consortium name="Ensembl"/>
        </authorList>
    </citation>
    <scope>IDENTIFICATION</scope>
</reference>
<reference evidence="1" key="2">
    <citation type="submission" date="2025-09" db="UniProtKB">
        <authorList>
            <consortium name="Ensembl"/>
        </authorList>
    </citation>
    <scope>IDENTIFICATION</scope>
</reference>
<dbReference type="HOGENOM" id="CLU_220874_0_0_1"/>
<evidence type="ECO:0008006" key="2">
    <source>
        <dbReference type="Google" id="ProtNLM"/>
    </source>
</evidence>
<dbReference type="AlphaFoldDB" id="S4S0Z9"/>
<name>S4S0Z9_PETMA</name>
<protein>
    <recommendedName>
        <fullName evidence="2">Variable lymphocyte receptor A cassette</fullName>
    </recommendedName>
</protein>
<sequence length="31" mass="3168">PGKSLDSVPSGIPADTEKLDLRSTGLAILSE</sequence>
<organism evidence="1">
    <name type="scientific">Petromyzon marinus</name>
    <name type="common">Sea lamprey</name>
    <dbReference type="NCBI Taxonomy" id="7757"/>
    <lineage>
        <taxon>Eukaryota</taxon>
        <taxon>Metazoa</taxon>
        <taxon>Chordata</taxon>
        <taxon>Craniata</taxon>
        <taxon>Vertebrata</taxon>
        <taxon>Cyclostomata</taxon>
        <taxon>Hyperoartia</taxon>
        <taxon>Petromyzontiformes</taxon>
        <taxon>Petromyzontidae</taxon>
        <taxon>Petromyzon</taxon>
    </lineage>
</organism>
<accession>S4S0Z9</accession>
<dbReference type="Ensembl" id="ENSPMAT00000011187.1">
    <property type="protein sequence ID" value="ENSPMAP00000011141.1"/>
    <property type="gene ID" value="ENSPMAG00000010160.1"/>
</dbReference>
<proteinExistence type="predicted"/>